<feature type="non-terminal residue" evidence="1">
    <location>
        <position position="1"/>
    </location>
</feature>
<accession>X0XSK8</accession>
<feature type="non-terminal residue" evidence="1">
    <location>
        <position position="39"/>
    </location>
</feature>
<dbReference type="AlphaFoldDB" id="X0XSK8"/>
<evidence type="ECO:0000313" key="1">
    <source>
        <dbReference type="EMBL" id="GAG46235.1"/>
    </source>
</evidence>
<reference evidence="1" key="1">
    <citation type="journal article" date="2014" name="Front. Microbiol.">
        <title>High frequency of phylogenetically diverse reductive dehalogenase-homologous genes in deep subseafloor sedimentary metagenomes.</title>
        <authorList>
            <person name="Kawai M."/>
            <person name="Futagami T."/>
            <person name="Toyoda A."/>
            <person name="Takaki Y."/>
            <person name="Nishi S."/>
            <person name="Hori S."/>
            <person name="Arai W."/>
            <person name="Tsubouchi T."/>
            <person name="Morono Y."/>
            <person name="Uchiyama I."/>
            <person name="Ito T."/>
            <person name="Fujiyama A."/>
            <person name="Inagaki F."/>
            <person name="Takami H."/>
        </authorList>
    </citation>
    <scope>NUCLEOTIDE SEQUENCE</scope>
    <source>
        <strain evidence="1">Expedition CK06-06</strain>
    </source>
</reference>
<dbReference type="EMBL" id="BARS01059558">
    <property type="protein sequence ID" value="GAG46235.1"/>
    <property type="molecule type" value="Genomic_DNA"/>
</dbReference>
<evidence type="ECO:0008006" key="2">
    <source>
        <dbReference type="Google" id="ProtNLM"/>
    </source>
</evidence>
<proteinExistence type="predicted"/>
<sequence length="39" mass="4157">TGLYPPDGGDVSFEGQSLAGLQPHQITARGIARTFQTLR</sequence>
<name>X0XSK8_9ZZZZ</name>
<protein>
    <recommendedName>
        <fullName evidence="2">ABC transporter domain-containing protein</fullName>
    </recommendedName>
</protein>
<organism evidence="1">
    <name type="scientific">marine sediment metagenome</name>
    <dbReference type="NCBI Taxonomy" id="412755"/>
    <lineage>
        <taxon>unclassified sequences</taxon>
        <taxon>metagenomes</taxon>
        <taxon>ecological metagenomes</taxon>
    </lineage>
</organism>
<gene>
    <name evidence="1" type="ORF">S01H1_86181</name>
</gene>
<comment type="caution">
    <text evidence="1">The sequence shown here is derived from an EMBL/GenBank/DDBJ whole genome shotgun (WGS) entry which is preliminary data.</text>
</comment>